<evidence type="ECO:0000256" key="3">
    <source>
        <dbReference type="ARBA" id="ARBA00022808"/>
    </source>
</evidence>
<dbReference type="InterPro" id="IPR022313">
    <property type="entry name" value="Phe/His_NH3-lyase_AS"/>
</dbReference>
<dbReference type="GO" id="GO:0019557">
    <property type="term" value="P:L-histidine catabolic process to glutamate and formate"/>
    <property type="evidence" value="ECO:0007669"/>
    <property type="project" value="UniProtKB-UniPathway"/>
</dbReference>
<dbReference type="InterPro" id="IPR001106">
    <property type="entry name" value="Aromatic_Lyase"/>
</dbReference>
<dbReference type="Proteomes" id="UP000178735">
    <property type="component" value="Unassembled WGS sequence"/>
</dbReference>
<dbReference type="UniPathway" id="UPA00379">
    <property type="reaction ID" value="UER00549"/>
</dbReference>
<dbReference type="EC" id="4.3.1.3" evidence="2 6"/>
<evidence type="ECO:0000256" key="7">
    <source>
        <dbReference type="RuleBase" id="RU003954"/>
    </source>
</evidence>
<keyword evidence="3 6" id="KW-0369">Histidine metabolism</keyword>
<dbReference type="InterPro" id="IPR024083">
    <property type="entry name" value="Fumarase/histidase_N"/>
</dbReference>
<dbReference type="CDD" id="cd00332">
    <property type="entry name" value="PAL-HAL"/>
    <property type="match status" value="1"/>
</dbReference>
<evidence type="ECO:0000313" key="10">
    <source>
        <dbReference type="EMBL" id="OGM03481.1"/>
    </source>
</evidence>
<dbReference type="SUPFAM" id="SSF48557">
    <property type="entry name" value="L-aspartase-like"/>
    <property type="match status" value="1"/>
</dbReference>
<dbReference type="EMBL" id="MGFH01000164">
    <property type="protein sequence ID" value="OGM03481.1"/>
    <property type="molecule type" value="Genomic_DNA"/>
</dbReference>
<evidence type="ECO:0000313" key="11">
    <source>
        <dbReference type="Proteomes" id="UP000178735"/>
    </source>
</evidence>
<evidence type="ECO:0000256" key="5">
    <source>
        <dbReference type="ARBA" id="ARBA00049269"/>
    </source>
</evidence>
<dbReference type="NCBIfam" id="TIGR01225">
    <property type="entry name" value="hutH"/>
    <property type="match status" value="1"/>
</dbReference>
<dbReference type="FunFam" id="1.20.200.10:FF:000003">
    <property type="entry name" value="Histidine ammonia-lyase"/>
    <property type="match status" value="1"/>
</dbReference>
<evidence type="ECO:0000256" key="6">
    <source>
        <dbReference type="HAMAP-Rule" id="MF_00229"/>
    </source>
</evidence>
<feature type="modified residue" description="2,3-didehydroalanine (Ser)" evidence="6">
    <location>
        <position position="148"/>
    </location>
</feature>
<evidence type="ECO:0000256" key="8">
    <source>
        <dbReference type="RuleBase" id="RU004479"/>
    </source>
</evidence>
<comment type="similarity">
    <text evidence="6 7">Belongs to the PAL/histidase family.</text>
</comment>
<dbReference type="Gene3D" id="1.20.200.10">
    <property type="entry name" value="Fumarase/aspartase (Central domain)"/>
    <property type="match status" value="1"/>
</dbReference>
<evidence type="ECO:0000256" key="2">
    <source>
        <dbReference type="ARBA" id="ARBA00012994"/>
    </source>
</evidence>
<evidence type="ECO:0000256" key="1">
    <source>
        <dbReference type="ARBA" id="ARBA00005113"/>
    </source>
</evidence>
<dbReference type="GO" id="GO:0005737">
    <property type="term" value="C:cytoplasm"/>
    <property type="evidence" value="ECO:0007669"/>
    <property type="project" value="UniProtKB-SubCell"/>
</dbReference>
<dbReference type="InterPro" id="IPR005921">
    <property type="entry name" value="HutH"/>
</dbReference>
<dbReference type="FunFam" id="1.10.275.10:FF:000005">
    <property type="entry name" value="Histidine ammonia-lyase"/>
    <property type="match status" value="1"/>
</dbReference>
<comment type="catalytic activity">
    <reaction evidence="5 6 8">
        <text>L-histidine = trans-urocanate + NH4(+)</text>
        <dbReference type="Rhea" id="RHEA:21232"/>
        <dbReference type="ChEBI" id="CHEBI:17771"/>
        <dbReference type="ChEBI" id="CHEBI:28938"/>
        <dbReference type="ChEBI" id="CHEBI:57595"/>
        <dbReference type="EC" id="4.3.1.3"/>
    </reaction>
</comment>
<gene>
    <name evidence="6" type="primary">hutH</name>
    <name evidence="10" type="ORF">A2008_04315</name>
</gene>
<evidence type="ECO:0000256" key="9">
    <source>
        <dbReference type="RuleBase" id="RU004480"/>
    </source>
</evidence>
<proteinExistence type="inferred from homology"/>
<dbReference type="STRING" id="1817813.A2008_04315"/>
<dbReference type="HAMAP" id="MF_00229">
    <property type="entry name" value="His_ammonia_lyase"/>
    <property type="match status" value="1"/>
</dbReference>
<organism evidence="10 11">
    <name type="scientific">Candidatus Wallbacteria bacterium GWC2_49_35</name>
    <dbReference type="NCBI Taxonomy" id="1817813"/>
    <lineage>
        <taxon>Bacteria</taxon>
        <taxon>Candidatus Walliibacteriota</taxon>
    </lineage>
</organism>
<sequence length="512" mass="55243">MSGISKKIILDGESLTLKDVYSAVREGAHVELAKTSVKKVERSRKYVEDLVKKGAVVYGITTGFGEFASVGIKKDDAARLQKNLIMSHAAGCGEYYEPEFVRAAMVLRANALAKGYSGITTRTLQTLIDMINHGITPMVPIHGSVGSSGDLAPLAHIVLAMLAMGEVHYKGKIMKAAGALKQAKITKAELSYKEGLALINGTQMMCGIGALLVRRAHQLYLLANVTAALSTEALMGTPRAFNPLISMVRPHKGQMLTSKIMTALMSNSGIVKSHTECGEVQDAYSIRCVPQVHGAVYDAVKYVESVINVEMNSATDNPLIFVDEDEVISGGNFHGEPVAIAMDFLGIAVSELASISERRSDRLVNPNNSHRTLPAFLIKNGGLNSGFMIAQYTAAAVVSENKVLAHPAVVDTIPTSANKEDFNSMGSISARKCIKIISNVEYALAIELLLACQGIDFRLPVKSSKKLMSVHAAVRKQVTHMSEDRVLSEDINKIIDLIKMPEFNALIESICK</sequence>
<comment type="caution">
    <text evidence="10">The sequence shown here is derived from an EMBL/GenBank/DDBJ whole genome shotgun (WGS) entry which is preliminary data.</text>
</comment>
<protein>
    <recommendedName>
        <fullName evidence="2 6">Histidine ammonia-lyase</fullName>
        <shortName evidence="6">Histidase</shortName>
        <ecNumber evidence="2 6">4.3.1.3</ecNumber>
    </recommendedName>
</protein>
<dbReference type="PROSITE" id="PS00488">
    <property type="entry name" value="PAL_HISTIDASE"/>
    <property type="match status" value="1"/>
</dbReference>
<dbReference type="Gene3D" id="1.10.275.10">
    <property type="entry name" value="Fumarase/aspartase (N-terminal domain)"/>
    <property type="match status" value="1"/>
</dbReference>
<comment type="PTM">
    <text evidence="6">Contains an active site 4-methylidene-imidazol-5-one (MIO), which is formed autocatalytically by cyclization and dehydration of residues Ser-Ser-Gly.</text>
</comment>
<name>A0A1F7WKX3_9BACT</name>
<dbReference type="GO" id="GO:0004397">
    <property type="term" value="F:histidine ammonia-lyase activity"/>
    <property type="evidence" value="ECO:0007669"/>
    <property type="project" value="UniProtKB-UniRule"/>
</dbReference>
<comment type="pathway">
    <text evidence="1 6 8">Amino-acid degradation; L-histidine degradation into L-glutamate; N-formimidoyl-L-glutamate from L-histidine: step 1/3.</text>
</comment>
<accession>A0A1F7WKX3</accession>
<keyword evidence="6" id="KW-0963">Cytoplasm</keyword>
<feature type="cross-link" description="5-imidazolinone (Ala-Gly)" evidence="6">
    <location>
        <begin position="147"/>
        <end position="149"/>
    </location>
</feature>
<dbReference type="AlphaFoldDB" id="A0A1F7WKX3"/>
<comment type="subcellular location">
    <subcellularLocation>
        <location evidence="6 9">Cytoplasm</location>
    </subcellularLocation>
</comment>
<reference evidence="10 11" key="1">
    <citation type="journal article" date="2016" name="Nat. Commun.">
        <title>Thousands of microbial genomes shed light on interconnected biogeochemical processes in an aquifer system.</title>
        <authorList>
            <person name="Anantharaman K."/>
            <person name="Brown C.T."/>
            <person name="Hug L.A."/>
            <person name="Sharon I."/>
            <person name="Castelle C.J."/>
            <person name="Probst A.J."/>
            <person name="Thomas B.C."/>
            <person name="Singh A."/>
            <person name="Wilkins M.J."/>
            <person name="Karaoz U."/>
            <person name="Brodie E.L."/>
            <person name="Williams K.H."/>
            <person name="Hubbard S.S."/>
            <person name="Banfield J.F."/>
        </authorList>
    </citation>
    <scope>NUCLEOTIDE SEQUENCE [LARGE SCALE GENOMIC DNA]</scope>
</reference>
<dbReference type="PANTHER" id="PTHR10362">
    <property type="entry name" value="HISTIDINE AMMONIA-LYASE"/>
    <property type="match status" value="1"/>
</dbReference>
<dbReference type="GO" id="GO:0019556">
    <property type="term" value="P:L-histidine catabolic process to glutamate and formamide"/>
    <property type="evidence" value="ECO:0007669"/>
    <property type="project" value="UniProtKB-UniPathway"/>
</dbReference>
<keyword evidence="4 6" id="KW-0456">Lyase</keyword>
<dbReference type="NCBIfam" id="NF006871">
    <property type="entry name" value="PRK09367.1"/>
    <property type="match status" value="1"/>
</dbReference>
<dbReference type="InterPro" id="IPR008948">
    <property type="entry name" value="L-Aspartase-like"/>
</dbReference>
<dbReference type="Pfam" id="PF00221">
    <property type="entry name" value="Lyase_aromatic"/>
    <property type="match status" value="1"/>
</dbReference>
<evidence type="ECO:0000256" key="4">
    <source>
        <dbReference type="ARBA" id="ARBA00023239"/>
    </source>
</evidence>